<dbReference type="KEGG" id="hsr:HSBAA_30890"/>
<gene>
    <name evidence="3" type="ORF">HSBAA_30890</name>
</gene>
<keyword evidence="2" id="KW-0812">Transmembrane</keyword>
<evidence type="ECO:0000256" key="1">
    <source>
        <dbReference type="SAM" id="MobiDB-lite"/>
    </source>
</evidence>
<name>A0A455U964_9GAMM</name>
<evidence type="ECO:0000256" key="2">
    <source>
        <dbReference type="SAM" id="Phobius"/>
    </source>
</evidence>
<evidence type="ECO:0000313" key="3">
    <source>
        <dbReference type="EMBL" id="BBI61783.1"/>
    </source>
</evidence>
<protein>
    <submittedName>
        <fullName evidence="3">Uncharacterized protein</fullName>
    </submittedName>
</protein>
<proteinExistence type="predicted"/>
<accession>A0A455U964</accession>
<dbReference type="EMBL" id="AP019514">
    <property type="protein sequence ID" value="BBI61783.1"/>
    <property type="molecule type" value="Genomic_DNA"/>
</dbReference>
<feature type="region of interest" description="Disordered" evidence="1">
    <location>
        <begin position="74"/>
        <end position="93"/>
    </location>
</feature>
<reference evidence="3 4" key="1">
    <citation type="journal article" date="2019" name="Microbiol. Resour. Announc.">
        <title>Complete Genome Sequence of Halomonas sulfidaeris Strain Esulfide1 Isolated from a Metal Sulfide Rock at a Depth of 2,200 Meters, Obtained Using Nanopore Sequencing.</title>
        <authorList>
            <person name="Saito M."/>
            <person name="Nishigata A."/>
            <person name="Galipon J."/>
            <person name="Arakawa K."/>
        </authorList>
    </citation>
    <scope>NUCLEOTIDE SEQUENCE [LARGE SCALE GENOMIC DNA]</scope>
    <source>
        <strain evidence="3 4">ATCC BAA-803</strain>
    </source>
</reference>
<keyword evidence="2" id="KW-0472">Membrane</keyword>
<evidence type="ECO:0000313" key="4">
    <source>
        <dbReference type="Proteomes" id="UP000320231"/>
    </source>
</evidence>
<feature type="transmembrane region" description="Helical" evidence="2">
    <location>
        <begin position="38"/>
        <end position="57"/>
    </location>
</feature>
<feature type="transmembrane region" description="Helical" evidence="2">
    <location>
        <begin position="12"/>
        <end position="32"/>
    </location>
</feature>
<dbReference type="AlphaFoldDB" id="A0A455U964"/>
<organism evidence="3 4">
    <name type="scientific">Vreelandella sulfidaeris</name>
    <dbReference type="NCBI Taxonomy" id="115553"/>
    <lineage>
        <taxon>Bacteria</taxon>
        <taxon>Pseudomonadati</taxon>
        <taxon>Pseudomonadota</taxon>
        <taxon>Gammaproteobacteria</taxon>
        <taxon>Oceanospirillales</taxon>
        <taxon>Halomonadaceae</taxon>
        <taxon>Vreelandella</taxon>
    </lineage>
</organism>
<dbReference type="Proteomes" id="UP000320231">
    <property type="component" value="Chromosome"/>
</dbReference>
<keyword evidence="2" id="KW-1133">Transmembrane helix</keyword>
<feature type="compositionally biased region" description="Basic and acidic residues" evidence="1">
    <location>
        <begin position="75"/>
        <end position="93"/>
    </location>
</feature>
<sequence>MAIGESLLDGLDRVGATIVAVSVIGGLLAPVTNAMTSTAAWTGVSIGLFAILVGGYLKDRVDAILKNVREVLSGKAEETETEASKAKPKEDGS</sequence>